<dbReference type="STRING" id="158787.BSCA_0171"/>
<accession>A0A087DDT1</accession>
<keyword evidence="2" id="KW-1185">Reference proteome</keyword>
<name>A0A087DDT1_9BIFI</name>
<dbReference type="RefSeq" id="WP_033517611.1">
    <property type="nucleotide sequence ID" value="NZ_CAUPKV010000038.1"/>
</dbReference>
<dbReference type="EMBL" id="JGZO01000012">
    <property type="protein sequence ID" value="KFI93681.1"/>
    <property type="molecule type" value="Genomic_DNA"/>
</dbReference>
<organism evidence="1 2">
    <name type="scientific">Bifidobacterium scardovii</name>
    <dbReference type="NCBI Taxonomy" id="158787"/>
    <lineage>
        <taxon>Bacteria</taxon>
        <taxon>Bacillati</taxon>
        <taxon>Actinomycetota</taxon>
        <taxon>Actinomycetes</taxon>
        <taxon>Bifidobacteriales</taxon>
        <taxon>Bifidobacteriaceae</taxon>
        <taxon>Bifidobacterium</taxon>
    </lineage>
</organism>
<evidence type="ECO:0000313" key="1">
    <source>
        <dbReference type="EMBL" id="KFI93681.1"/>
    </source>
</evidence>
<dbReference type="AlphaFoldDB" id="A0A087DDT1"/>
<protein>
    <submittedName>
        <fullName evidence="1">Uncharacterized protein</fullName>
    </submittedName>
</protein>
<evidence type="ECO:0000313" key="2">
    <source>
        <dbReference type="Proteomes" id="UP000029033"/>
    </source>
</evidence>
<sequence length="61" mass="6996">MSDHGKIAEWIHDAVSQQPTPTVQLLAIIARQQLETNDHLARLERLANTRRPEPTIYEHKG</sequence>
<reference evidence="1 2" key="1">
    <citation type="submission" date="2014-03" db="EMBL/GenBank/DDBJ databases">
        <title>Genomics of Bifidobacteria.</title>
        <authorList>
            <person name="Ventura M."/>
            <person name="Milani C."/>
            <person name="Lugli G.A."/>
        </authorList>
    </citation>
    <scope>NUCLEOTIDE SEQUENCE [LARGE SCALE GENOMIC DNA]</scope>
    <source>
        <strain evidence="1 2">LMG 21589</strain>
    </source>
</reference>
<proteinExistence type="predicted"/>
<gene>
    <name evidence="1" type="ORF">BSCA_0171</name>
</gene>
<comment type="caution">
    <text evidence="1">The sequence shown here is derived from an EMBL/GenBank/DDBJ whole genome shotgun (WGS) entry which is preliminary data.</text>
</comment>
<dbReference type="Proteomes" id="UP000029033">
    <property type="component" value="Unassembled WGS sequence"/>
</dbReference>
<dbReference type="GeneID" id="85164696"/>